<proteinExistence type="inferred from homology"/>
<dbReference type="InterPro" id="IPR023828">
    <property type="entry name" value="Peptidase_S8_Ser-AS"/>
</dbReference>
<dbReference type="InterPro" id="IPR015500">
    <property type="entry name" value="Peptidase_S8_subtilisin-rel"/>
</dbReference>
<dbReference type="InterPro" id="IPR023827">
    <property type="entry name" value="Peptidase_S8_Asp-AS"/>
</dbReference>
<comment type="similarity">
    <text evidence="1 5 6">Belongs to the peptidase S8 family.</text>
</comment>
<dbReference type="InterPro" id="IPR050131">
    <property type="entry name" value="Peptidase_S8_subtilisin-like"/>
</dbReference>
<accession>A0ABN3YA44</accession>
<feature type="compositionally biased region" description="Low complexity" evidence="7">
    <location>
        <begin position="1"/>
        <end position="14"/>
    </location>
</feature>
<evidence type="ECO:0000256" key="4">
    <source>
        <dbReference type="ARBA" id="ARBA00022825"/>
    </source>
</evidence>
<dbReference type="EMBL" id="BAAAWD010000015">
    <property type="protein sequence ID" value="GAA3023785.1"/>
    <property type="molecule type" value="Genomic_DNA"/>
</dbReference>
<evidence type="ECO:0000256" key="7">
    <source>
        <dbReference type="SAM" id="MobiDB-lite"/>
    </source>
</evidence>
<dbReference type="InterPro" id="IPR000209">
    <property type="entry name" value="Peptidase_S8/S53_dom"/>
</dbReference>
<dbReference type="Pfam" id="PF00082">
    <property type="entry name" value="Peptidase_S8"/>
    <property type="match status" value="1"/>
</dbReference>
<keyword evidence="3 5" id="KW-0378">Hydrolase</keyword>
<feature type="active site" description="Charge relay system" evidence="5">
    <location>
        <position position="221"/>
    </location>
</feature>
<reference evidence="9 10" key="1">
    <citation type="journal article" date="2019" name="Int. J. Syst. Evol. Microbiol.">
        <title>The Global Catalogue of Microorganisms (GCM) 10K type strain sequencing project: providing services to taxonomists for standard genome sequencing and annotation.</title>
        <authorList>
            <consortium name="The Broad Institute Genomics Platform"/>
            <consortium name="The Broad Institute Genome Sequencing Center for Infectious Disease"/>
            <person name="Wu L."/>
            <person name="Ma J."/>
        </authorList>
    </citation>
    <scope>NUCLEOTIDE SEQUENCE [LARGE SCALE GENOMIC DNA]</scope>
    <source>
        <strain evidence="9 10">JCM 3106</strain>
    </source>
</reference>
<feature type="domain" description="Peptidase S8/S53" evidence="8">
    <location>
        <begin position="212"/>
        <end position="470"/>
    </location>
</feature>
<evidence type="ECO:0000256" key="2">
    <source>
        <dbReference type="ARBA" id="ARBA00022670"/>
    </source>
</evidence>
<dbReference type="SUPFAM" id="SSF52743">
    <property type="entry name" value="Subtilisin-like"/>
    <property type="match status" value="1"/>
</dbReference>
<sequence length="577" mass="58423">MAALAVPQPVGAAPTPVPTPAPTSPALSAAPAQAPVSVTLITGDRVTVTASGAVLIDRGEGRDGISFVTDEHDGRLRVVPGDAFAPLREGRVDPRLFDVGTLAAFGYDDRRDDLPLVVTGRGSTARSALRSAMTASGTTVTRDLPAVDGVAVRVPEKGRTRFWNDIAGGTRARSGGAAGTAKVWLDGLLKPSLDTSVVQIGAPAAWQSGYTGAGVKVAVLDTGVDATHPDLAGRIGARADFTAEPRAGDPDGHGTHIASTIAGSGAASGGRHRGVAPGAEILDGRVCEDHACQTSAVLAGMQWAAEQGAKVVNLSLGGGDTPEADPLEQAVETLTERHDMLFVVSAGNFGAERSVESPASADDALAVGAVDDSEALADFSARGPRAGDSGLKPEITAPGVGITAARSKDRATGSGPYTGMSGTSMSTPHVVGAAAILAGRHPGWTARTLKAALMGSAQPNPALGVFEQGAGRADVARATAQTVIAEPGGVGFGLRQWPYDDTPVTRKVTYRNADTSPVTLQLSVEDQPGTAPFTGSPGPSRCPRAGRRTSRSAPAPQAPCPVPSAAVSWRAGTRDCG</sequence>
<gene>
    <name evidence="9" type="ORF">GCM10017559_56480</name>
</gene>
<dbReference type="PRINTS" id="PR00723">
    <property type="entry name" value="SUBTILISIN"/>
</dbReference>
<feature type="region of interest" description="Disordered" evidence="7">
    <location>
        <begin position="1"/>
        <end position="28"/>
    </location>
</feature>
<dbReference type="InterPro" id="IPR036852">
    <property type="entry name" value="Peptidase_S8/S53_dom_sf"/>
</dbReference>
<dbReference type="PANTHER" id="PTHR43806">
    <property type="entry name" value="PEPTIDASE S8"/>
    <property type="match status" value="1"/>
</dbReference>
<evidence type="ECO:0000259" key="8">
    <source>
        <dbReference type="Pfam" id="PF00082"/>
    </source>
</evidence>
<keyword evidence="2 5" id="KW-0645">Protease</keyword>
<evidence type="ECO:0000256" key="1">
    <source>
        <dbReference type="ARBA" id="ARBA00011073"/>
    </source>
</evidence>
<organism evidence="9 10">
    <name type="scientific">Streptosporangium longisporum</name>
    <dbReference type="NCBI Taxonomy" id="46187"/>
    <lineage>
        <taxon>Bacteria</taxon>
        <taxon>Bacillati</taxon>
        <taxon>Actinomycetota</taxon>
        <taxon>Actinomycetes</taxon>
        <taxon>Streptosporangiales</taxon>
        <taxon>Streptosporangiaceae</taxon>
        <taxon>Streptosporangium</taxon>
    </lineage>
</organism>
<evidence type="ECO:0000256" key="5">
    <source>
        <dbReference type="PROSITE-ProRule" id="PRU01240"/>
    </source>
</evidence>
<feature type="active site" description="Charge relay system" evidence="5">
    <location>
        <position position="253"/>
    </location>
</feature>
<dbReference type="Gene3D" id="3.40.50.200">
    <property type="entry name" value="Peptidase S8/S53 domain"/>
    <property type="match status" value="1"/>
</dbReference>
<dbReference type="PROSITE" id="PS00136">
    <property type="entry name" value="SUBTILASE_ASP"/>
    <property type="match status" value="1"/>
</dbReference>
<evidence type="ECO:0000313" key="9">
    <source>
        <dbReference type="EMBL" id="GAA3023785.1"/>
    </source>
</evidence>
<dbReference type="PROSITE" id="PS51892">
    <property type="entry name" value="SUBTILASE"/>
    <property type="match status" value="1"/>
</dbReference>
<dbReference type="PROSITE" id="PS00138">
    <property type="entry name" value="SUBTILASE_SER"/>
    <property type="match status" value="1"/>
</dbReference>
<evidence type="ECO:0000256" key="6">
    <source>
        <dbReference type="RuleBase" id="RU003355"/>
    </source>
</evidence>
<evidence type="ECO:0000313" key="10">
    <source>
        <dbReference type="Proteomes" id="UP001499930"/>
    </source>
</evidence>
<dbReference type="Proteomes" id="UP001499930">
    <property type="component" value="Unassembled WGS sequence"/>
</dbReference>
<feature type="region of interest" description="Disordered" evidence="7">
    <location>
        <begin position="525"/>
        <end position="577"/>
    </location>
</feature>
<protein>
    <recommendedName>
        <fullName evidence="8">Peptidase S8/S53 domain-containing protein</fullName>
    </recommendedName>
</protein>
<feature type="active site" description="Charge relay system" evidence="5">
    <location>
        <position position="424"/>
    </location>
</feature>
<dbReference type="PROSITE" id="PS00137">
    <property type="entry name" value="SUBTILASE_HIS"/>
    <property type="match status" value="1"/>
</dbReference>
<evidence type="ECO:0000256" key="3">
    <source>
        <dbReference type="ARBA" id="ARBA00022801"/>
    </source>
</evidence>
<comment type="caution">
    <text evidence="9">The sequence shown here is derived from an EMBL/GenBank/DDBJ whole genome shotgun (WGS) entry which is preliminary data.</text>
</comment>
<keyword evidence="4 5" id="KW-0720">Serine protease</keyword>
<dbReference type="InterPro" id="IPR022398">
    <property type="entry name" value="Peptidase_S8_His-AS"/>
</dbReference>
<dbReference type="PANTHER" id="PTHR43806:SF65">
    <property type="entry name" value="SERINE PROTEASE APRX"/>
    <property type="match status" value="1"/>
</dbReference>
<keyword evidence="10" id="KW-1185">Reference proteome</keyword>
<name>A0ABN3YA44_9ACTN</name>